<evidence type="ECO:0000256" key="3">
    <source>
        <dbReference type="ARBA" id="ARBA00022840"/>
    </source>
</evidence>
<reference evidence="5 6" key="1">
    <citation type="submission" date="2011-10" db="EMBL/GenBank/DDBJ databases">
        <title>The Noncontiguous Finished genome of Thermanaerovibrio velox DSM 12556.</title>
        <authorList>
            <consortium name="US DOE Joint Genome Institute (JGI-PGF)"/>
            <person name="Lucas S."/>
            <person name="Copeland A."/>
            <person name="Lapidus A."/>
            <person name="Glavina del Rio T."/>
            <person name="Dalin E."/>
            <person name="Tice H."/>
            <person name="Bruce D."/>
            <person name="Goodwin L."/>
            <person name="Pitluck S."/>
            <person name="Peters L."/>
            <person name="Mikhailova N."/>
            <person name="Teshima H."/>
            <person name="Kyrpides N."/>
            <person name="Mavromatis K."/>
            <person name="Ivanova N."/>
            <person name="Markowitz V."/>
            <person name="Cheng J.-F."/>
            <person name="Hugenholtz P."/>
            <person name="Woyke T."/>
            <person name="Wu D."/>
            <person name="Spring S."/>
            <person name="Brambilla E.-M."/>
            <person name="Klenk H.-P."/>
            <person name="Eisen J.A."/>
        </authorList>
    </citation>
    <scope>NUCLEOTIDE SEQUENCE [LARGE SCALE GENOMIC DNA]</scope>
    <source>
        <strain evidence="5 6">DSM 12556</strain>
    </source>
</reference>
<dbReference type="SUPFAM" id="SSF89028">
    <property type="entry name" value="Cobalamin adenosyltransferase-like"/>
    <property type="match status" value="1"/>
</dbReference>
<organism evidence="5 6">
    <name type="scientific">Thermanaerovibrio velox DSM 12556</name>
    <dbReference type="NCBI Taxonomy" id="926567"/>
    <lineage>
        <taxon>Bacteria</taxon>
        <taxon>Thermotogati</taxon>
        <taxon>Synergistota</taxon>
        <taxon>Synergistia</taxon>
        <taxon>Synergistales</taxon>
        <taxon>Synergistaceae</taxon>
        <taxon>Thermanaerovibrio</taxon>
    </lineage>
</organism>
<name>H0UQ77_9BACT</name>
<evidence type="ECO:0000256" key="1">
    <source>
        <dbReference type="ARBA" id="ARBA00022679"/>
    </source>
</evidence>
<dbReference type="OrthoDB" id="306726at2"/>
<proteinExistence type="predicted"/>
<dbReference type="RefSeq" id="WP_006584210.1">
    <property type="nucleotide sequence ID" value="NZ_CM001377.1"/>
</dbReference>
<evidence type="ECO:0000313" key="6">
    <source>
        <dbReference type="Proteomes" id="UP000005730"/>
    </source>
</evidence>
<keyword evidence="1 5" id="KW-0808">Transferase</keyword>
<dbReference type="GO" id="GO:0008817">
    <property type="term" value="F:corrinoid adenosyltransferase activity"/>
    <property type="evidence" value="ECO:0007669"/>
    <property type="project" value="InterPro"/>
</dbReference>
<dbReference type="GO" id="GO:0006580">
    <property type="term" value="P:ethanolamine metabolic process"/>
    <property type="evidence" value="ECO:0007669"/>
    <property type="project" value="InterPro"/>
</dbReference>
<dbReference type="AlphaFoldDB" id="H0UQ77"/>
<dbReference type="GO" id="GO:0005524">
    <property type="term" value="F:ATP binding"/>
    <property type="evidence" value="ECO:0007669"/>
    <property type="project" value="UniProtKB-KW"/>
</dbReference>
<keyword evidence="3" id="KW-0067">ATP-binding</keyword>
<dbReference type="STRING" id="926567.TheveDRAFT_1597"/>
<gene>
    <name evidence="5" type="ORF">TheveDRAFT_1597</name>
</gene>
<dbReference type="HOGENOM" id="CLU_093470_1_0_0"/>
<dbReference type="InterPro" id="IPR016030">
    <property type="entry name" value="CblAdoTrfase-like"/>
</dbReference>
<keyword evidence="2" id="KW-0547">Nucleotide-binding</keyword>
<dbReference type="PIRSF" id="PIRSF012294">
    <property type="entry name" value="ATR_EutT"/>
    <property type="match status" value="1"/>
</dbReference>
<dbReference type="Gene3D" id="1.20.1200.10">
    <property type="entry name" value="Cobalamin adenosyltransferase-like"/>
    <property type="match status" value="1"/>
</dbReference>
<sequence>MKLVTEQDLRAQIGARDVRRYVVDRGTIVTPSARQYLSDRKIELVVEDPVAEEASGRSRGVSGSLNGVVGSSEALGGPRFVGPDGGAFTQKPEHMTHLHGNRLVSKGHPVIAFRGKLDSLQAEVIALQALAFEEGNQELAESLEDFLGVIRSILRAEVTGSPVEELPLLGFDWDTLRGMSHDPRKAFGRGHIRPHYSMGRICAGLNLLRVRAREAELAAFRAFYREDQGLLRQDIVRALNRLSSAFYVAMYINLPAGYDKEY</sequence>
<accession>H0UQ77</accession>
<dbReference type="InterPro" id="IPR036451">
    <property type="entry name" value="CblAdoTrfase-like_sf"/>
</dbReference>
<dbReference type="eggNOG" id="COG4812">
    <property type="taxonomic scope" value="Bacteria"/>
</dbReference>
<evidence type="ECO:0000259" key="4">
    <source>
        <dbReference type="Pfam" id="PF01923"/>
    </source>
</evidence>
<protein>
    <submittedName>
        <fullName evidence="5">Ethanolamine utilization cobalamin adenosyltransferase</fullName>
    </submittedName>
</protein>
<keyword evidence="6" id="KW-1185">Reference proteome</keyword>
<evidence type="ECO:0000256" key="2">
    <source>
        <dbReference type="ARBA" id="ARBA00022741"/>
    </source>
</evidence>
<evidence type="ECO:0000313" key="5">
    <source>
        <dbReference type="EMBL" id="EHM10715.1"/>
    </source>
</evidence>
<feature type="domain" description="Cobalamin adenosyltransferase-like" evidence="4">
    <location>
        <begin position="90"/>
        <end position="251"/>
    </location>
</feature>
<dbReference type="GO" id="GO:0009236">
    <property type="term" value="P:cobalamin biosynthetic process"/>
    <property type="evidence" value="ECO:0007669"/>
    <property type="project" value="InterPro"/>
</dbReference>
<dbReference type="InterPro" id="IPR009194">
    <property type="entry name" value="AdoTrfase_EutT"/>
</dbReference>
<dbReference type="EMBL" id="CM001377">
    <property type="protein sequence ID" value="EHM10715.1"/>
    <property type="molecule type" value="Genomic_DNA"/>
</dbReference>
<dbReference type="Proteomes" id="UP000005730">
    <property type="component" value="Chromosome"/>
</dbReference>
<dbReference type="Pfam" id="PF01923">
    <property type="entry name" value="Cob_adeno_trans"/>
    <property type="match status" value="1"/>
</dbReference>